<comment type="caution">
    <text evidence="8">The sequence shown here is derived from an EMBL/GenBank/DDBJ whole genome shotgun (WGS) entry which is preliminary data.</text>
</comment>
<feature type="transmembrane region" description="Helical" evidence="7">
    <location>
        <begin position="30"/>
        <end position="50"/>
    </location>
</feature>
<dbReference type="EMBL" id="JABACJ020000041">
    <property type="protein sequence ID" value="MBU3878640.1"/>
    <property type="molecule type" value="Genomic_DNA"/>
</dbReference>
<feature type="transmembrane region" description="Helical" evidence="7">
    <location>
        <begin position="333"/>
        <end position="351"/>
    </location>
</feature>
<dbReference type="PIRSF" id="PIRSF006060">
    <property type="entry name" value="AA_transporter"/>
    <property type="match status" value="1"/>
</dbReference>
<feature type="transmembrane region" description="Helical" evidence="7">
    <location>
        <begin position="280"/>
        <end position="302"/>
    </location>
</feature>
<keyword evidence="6 7" id="KW-0472">Membrane</keyword>
<feature type="transmembrane region" description="Helical" evidence="7">
    <location>
        <begin position="433"/>
        <end position="454"/>
    </location>
</feature>
<evidence type="ECO:0000256" key="5">
    <source>
        <dbReference type="ARBA" id="ARBA00022989"/>
    </source>
</evidence>
<comment type="subcellular location">
    <subcellularLocation>
        <location evidence="1">Cell membrane</location>
        <topology evidence="1">Multi-pass membrane protein</topology>
    </subcellularLocation>
</comment>
<dbReference type="InterPro" id="IPR002293">
    <property type="entry name" value="AA/rel_permease1"/>
</dbReference>
<protein>
    <submittedName>
        <fullName evidence="8">Amino acid permease</fullName>
    </submittedName>
</protein>
<gene>
    <name evidence="8" type="ORF">HGO97_022860</name>
</gene>
<evidence type="ECO:0000256" key="4">
    <source>
        <dbReference type="ARBA" id="ARBA00022692"/>
    </source>
</evidence>
<dbReference type="Proteomes" id="UP000723714">
    <property type="component" value="Unassembled WGS sequence"/>
</dbReference>
<proteinExistence type="predicted"/>
<sequence>MKKIKLKTLILVNISALFGIRWIAKSTSDSFGLGVAAIPMWFIFALLFFVPQALICAELSSAYPSDSGMYVWVKAAFGEKWGFMVSWLNWTSKLFWYASFMTFFTVNIAYMIGKPEILENKYLTVAIAVIVFVTLSILSINGLAKVKFLTGLGAFGSMIPAAILIILAVVTVFAVGAEPASSYTLQTLTPKMNGNTLVAISAIIFGYTGGEVVANFVTEIENPRKNYPKAILLSAVLVGIIYVIGSIAITSLMPTSEIKASTGILDAISIGAQNVGIGSWLVRLVALGISVSILGATVIYIASPIKMLFGSVPEGMFGKKLTEMNEVGIPKKAVYLQTAIVSLLLVATSLFPGVDAIYNILVTMTALTALFPYVILILAYIEIKKKDMIKDPVYIFNDNKNICINIARIVLFLCVIGIIFTCSPIMGDFKMNLIYEIEMIGGGLLVMLSGLWLWKKYEKRIQA</sequence>
<feature type="transmembrane region" description="Helical" evidence="7">
    <location>
        <begin position="357"/>
        <end position="381"/>
    </location>
</feature>
<keyword evidence="2" id="KW-0813">Transport</keyword>
<dbReference type="PANTHER" id="PTHR42770:SF15">
    <property type="entry name" value="GLUTAMATE_GAMMA-AMINOBUTYRATE ANTIPORTER-RELATED"/>
    <property type="match status" value="1"/>
</dbReference>
<feature type="transmembrane region" description="Helical" evidence="7">
    <location>
        <begin position="151"/>
        <end position="177"/>
    </location>
</feature>
<dbReference type="Pfam" id="PF13520">
    <property type="entry name" value="AA_permease_2"/>
    <property type="match status" value="1"/>
</dbReference>
<evidence type="ECO:0000256" key="1">
    <source>
        <dbReference type="ARBA" id="ARBA00004651"/>
    </source>
</evidence>
<organism evidence="8 9">
    <name type="scientific">Faecalicatena faecalis</name>
    <dbReference type="NCBI Taxonomy" id="2726362"/>
    <lineage>
        <taxon>Bacteria</taxon>
        <taxon>Bacillati</taxon>
        <taxon>Bacillota</taxon>
        <taxon>Clostridia</taxon>
        <taxon>Lachnospirales</taxon>
        <taxon>Lachnospiraceae</taxon>
        <taxon>Faecalicatena</taxon>
    </lineage>
</organism>
<keyword evidence="5 7" id="KW-1133">Transmembrane helix</keyword>
<evidence type="ECO:0000256" key="6">
    <source>
        <dbReference type="ARBA" id="ARBA00023136"/>
    </source>
</evidence>
<dbReference type="InterPro" id="IPR050367">
    <property type="entry name" value="APC_superfamily"/>
</dbReference>
<feature type="transmembrane region" description="Helical" evidence="7">
    <location>
        <begin position="402"/>
        <end position="427"/>
    </location>
</feature>
<accession>A0ABS6DAK4</accession>
<dbReference type="RefSeq" id="WP_216245499.1">
    <property type="nucleotide sequence ID" value="NZ_JABACJ020000041.1"/>
</dbReference>
<name>A0ABS6DAK4_9FIRM</name>
<keyword evidence="4 7" id="KW-0812">Transmembrane</keyword>
<keyword evidence="9" id="KW-1185">Reference proteome</keyword>
<feature type="transmembrane region" description="Helical" evidence="7">
    <location>
        <begin position="125"/>
        <end position="144"/>
    </location>
</feature>
<evidence type="ECO:0000256" key="3">
    <source>
        <dbReference type="ARBA" id="ARBA00022475"/>
    </source>
</evidence>
<evidence type="ECO:0000256" key="7">
    <source>
        <dbReference type="SAM" id="Phobius"/>
    </source>
</evidence>
<feature type="transmembrane region" description="Helical" evidence="7">
    <location>
        <begin position="94"/>
        <end position="113"/>
    </location>
</feature>
<dbReference type="PANTHER" id="PTHR42770">
    <property type="entry name" value="AMINO ACID TRANSPORTER-RELATED"/>
    <property type="match status" value="1"/>
</dbReference>
<reference evidence="8 9" key="1">
    <citation type="submission" date="2021-06" db="EMBL/GenBank/DDBJ databases">
        <title>Faecalicatena sp. nov. isolated from porcine feces.</title>
        <authorList>
            <person name="Oh B.S."/>
            <person name="Lee J.H."/>
        </authorList>
    </citation>
    <scope>NUCLEOTIDE SEQUENCE [LARGE SCALE GENOMIC DNA]</scope>
    <source>
        <strain evidence="8 9">AGMB00832</strain>
    </source>
</reference>
<keyword evidence="3" id="KW-1003">Cell membrane</keyword>
<feature type="transmembrane region" description="Helical" evidence="7">
    <location>
        <begin position="230"/>
        <end position="253"/>
    </location>
</feature>
<evidence type="ECO:0000256" key="2">
    <source>
        <dbReference type="ARBA" id="ARBA00022448"/>
    </source>
</evidence>
<feature type="transmembrane region" description="Helical" evidence="7">
    <location>
        <begin position="197"/>
        <end position="218"/>
    </location>
</feature>
<evidence type="ECO:0000313" key="8">
    <source>
        <dbReference type="EMBL" id="MBU3878640.1"/>
    </source>
</evidence>
<evidence type="ECO:0000313" key="9">
    <source>
        <dbReference type="Proteomes" id="UP000723714"/>
    </source>
</evidence>